<sequence>MPTSGDDESRSANDEFMDRWSADAGDGNDPEPERGVPGLLPGALLGAGVAVLCGICIYLLAGGGTSGSSQVTVTYTGDGQTTTVTQQADDTGGDAVPSTVTVTAPPNTVTIEVTRTGRATTLTSTRTHTVTSTAKPQTKTVTETTTVTQPPVIGPTSPLG</sequence>
<dbReference type="EMBL" id="RJJQ01000004">
    <property type="protein sequence ID" value="RNI23867.1"/>
    <property type="molecule type" value="Genomic_DNA"/>
</dbReference>
<feature type="compositionally biased region" description="Low complexity" evidence="1">
    <location>
        <begin position="137"/>
        <end position="151"/>
    </location>
</feature>
<reference evidence="3 4" key="1">
    <citation type="submission" date="2018-11" db="EMBL/GenBank/DDBJ databases">
        <title>Draft genome of Simplicispira Flexivirga sp. BO-16.</title>
        <authorList>
            <person name="Im W.T."/>
        </authorList>
    </citation>
    <scope>NUCLEOTIDE SEQUENCE [LARGE SCALE GENOMIC DNA]</scope>
    <source>
        <strain evidence="3 4">BO-16</strain>
    </source>
</reference>
<evidence type="ECO:0000256" key="1">
    <source>
        <dbReference type="SAM" id="MobiDB-lite"/>
    </source>
</evidence>
<evidence type="ECO:0000256" key="2">
    <source>
        <dbReference type="SAM" id="Phobius"/>
    </source>
</evidence>
<feature type="region of interest" description="Disordered" evidence="1">
    <location>
        <begin position="1"/>
        <end position="35"/>
    </location>
</feature>
<dbReference type="Proteomes" id="UP000271678">
    <property type="component" value="Unassembled WGS sequence"/>
</dbReference>
<comment type="caution">
    <text evidence="3">The sequence shown here is derived from an EMBL/GenBank/DDBJ whole genome shotgun (WGS) entry which is preliminary data.</text>
</comment>
<feature type="region of interest" description="Disordered" evidence="1">
    <location>
        <begin position="137"/>
        <end position="160"/>
    </location>
</feature>
<organism evidence="3 4">
    <name type="scientific">Flexivirga caeni</name>
    <dbReference type="NCBI Taxonomy" id="2294115"/>
    <lineage>
        <taxon>Bacteria</taxon>
        <taxon>Bacillati</taxon>
        <taxon>Actinomycetota</taxon>
        <taxon>Actinomycetes</taxon>
        <taxon>Micrococcales</taxon>
        <taxon>Dermacoccaceae</taxon>
        <taxon>Flexivirga</taxon>
    </lineage>
</organism>
<keyword evidence="4" id="KW-1185">Reference proteome</keyword>
<protein>
    <submittedName>
        <fullName evidence="3">Uncharacterized protein</fullName>
    </submittedName>
</protein>
<evidence type="ECO:0000313" key="3">
    <source>
        <dbReference type="EMBL" id="RNI23867.1"/>
    </source>
</evidence>
<dbReference type="AlphaFoldDB" id="A0A3M9MFE4"/>
<keyword evidence="2" id="KW-1133">Transmembrane helix</keyword>
<keyword evidence="2" id="KW-0472">Membrane</keyword>
<evidence type="ECO:0000313" key="4">
    <source>
        <dbReference type="Proteomes" id="UP000271678"/>
    </source>
</evidence>
<feature type="transmembrane region" description="Helical" evidence="2">
    <location>
        <begin position="39"/>
        <end position="61"/>
    </location>
</feature>
<proteinExistence type="predicted"/>
<name>A0A3M9MFE4_9MICO</name>
<gene>
    <name evidence="3" type="ORF">EFY87_06245</name>
</gene>
<feature type="compositionally biased region" description="Basic and acidic residues" evidence="1">
    <location>
        <begin position="7"/>
        <end position="21"/>
    </location>
</feature>
<accession>A0A3M9MFE4</accession>
<keyword evidence="2" id="KW-0812">Transmembrane</keyword>
<dbReference type="RefSeq" id="WP_123270606.1">
    <property type="nucleotide sequence ID" value="NZ_RJJQ01000004.1"/>
</dbReference>